<dbReference type="EMBL" id="QGDB01000002">
    <property type="protein sequence ID" value="PWL18389.1"/>
    <property type="molecule type" value="Genomic_DNA"/>
</dbReference>
<gene>
    <name evidence="2" type="ORF">DKP76_04620</name>
</gene>
<dbReference type="AlphaFoldDB" id="A0A316JCC3"/>
<keyword evidence="3" id="KW-1185">Reference proteome</keyword>
<evidence type="ECO:0000313" key="3">
    <source>
        <dbReference type="Proteomes" id="UP000245865"/>
    </source>
</evidence>
<comment type="caution">
    <text evidence="2">The sequence shown here is derived from an EMBL/GenBank/DDBJ whole genome shotgun (WGS) entry which is preliminary data.</text>
</comment>
<evidence type="ECO:0000313" key="2">
    <source>
        <dbReference type="EMBL" id="PWL18389.1"/>
    </source>
</evidence>
<sequence length="80" mass="9010">MQCDNSYFIETRKLGDVKEKFGLLQFFGKANYMNGSNHSKSAIVTVLMILAYPCSAMRLVMPAGIWNGLTFAILTIESRR</sequence>
<protein>
    <submittedName>
        <fullName evidence="2">Uncharacterized protein</fullName>
    </submittedName>
</protein>
<evidence type="ECO:0000256" key="1">
    <source>
        <dbReference type="SAM" id="Phobius"/>
    </source>
</evidence>
<accession>A0A316JCC3</accession>
<keyword evidence="1" id="KW-0812">Transmembrane</keyword>
<feature type="transmembrane region" description="Helical" evidence="1">
    <location>
        <begin position="42"/>
        <end position="61"/>
    </location>
</feature>
<keyword evidence="1" id="KW-0472">Membrane</keyword>
<reference evidence="2 3" key="1">
    <citation type="submission" date="2018-05" db="EMBL/GenBank/DDBJ databases">
        <title>Comparative genomic sequence analysis between strain HN4 and CCM 8460T (Falsochrobactrum ovis) will provide more evidence to prove that HN4 is a new species of Falsochrobactrum.</title>
        <authorList>
            <person name="Lyu W."/>
            <person name="Sun L."/>
            <person name="Yao L."/>
        </authorList>
    </citation>
    <scope>NUCLEOTIDE SEQUENCE [LARGE SCALE GENOMIC DNA]</scope>
    <source>
        <strain evidence="2 3">HN4</strain>
    </source>
</reference>
<organism evidence="2 3">
    <name type="scientific">Falsochrobactrum shanghaiense</name>
    <dbReference type="NCBI Taxonomy" id="2201899"/>
    <lineage>
        <taxon>Bacteria</taxon>
        <taxon>Pseudomonadati</taxon>
        <taxon>Pseudomonadota</taxon>
        <taxon>Alphaproteobacteria</taxon>
        <taxon>Hyphomicrobiales</taxon>
        <taxon>Brucellaceae</taxon>
        <taxon>Falsochrobactrum</taxon>
    </lineage>
</organism>
<dbReference type="Proteomes" id="UP000245865">
    <property type="component" value="Unassembled WGS sequence"/>
</dbReference>
<name>A0A316JCC3_9HYPH</name>
<proteinExistence type="predicted"/>
<keyword evidence="1" id="KW-1133">Transmembrane helix</keyword>